<keyword evidence="3" id="KW-0804">Transcription</keyword>
<protein>
    <submittedName>
        <fullName evidence="6">Crp/Fnr family transcriptional regulator</fullName>
    </submittedName>
</protein>
<dbReference type="PANTHER" id="PTHR24567:SF68">
    <property type="entry name" value="DNA-BINDING TRANSCRIPTIONAL DUAL REGULATOR CRP"/>
    <property type="match status" value="1"/>
</dbReference>
<dbReference type="CDD" id="cd00038">
    <property type="entry name" value="CAP_ED"/>
    <property type="match status" value="1"/>
</dbReference>
<accession>A0A367VKR1</accession>
<dbReference type="EMBL" id="JPWB01000001">
    <property type="protein sequence ID" value="RCK25579.1"/>
    <property type="molecule type" value="Genomic_DNA"/>
</dbReference>
<evidence type="ECO:0000256" key="2">
    <source>
        <dbReference type="ARBA" id="ARBA00023125"/>
    </source>
</evidence>
<feature type="domain" description="Cyclic nucleotide-binding" evidence="4">
    <location>
        <begin position="14"/>
        <end position="110"/>
    </location>
</feature>
<dbReference type="GO" id="GO:0005829">
    <property type="term" value="C:cytosol"/>
    <property type="evidence" value="ECO:0007669"/>
    <property type="project" value="TreeGrafter"/>
</dbReference>
<dbReference type="SMART" id="SM00100">
    <property type="entry name" value="cNMP"/>
    <property type="match status" value="1"/>
</dbReference>
<organism evidence="6 7">
    <name type="scientific">Thalassospira profundimaris</name>
    <dbReference type="NCBI Taxonomy" id="502049"/>
    <lineage>
        <taxon>Bacteria</taxon>
        <taxon>Pseudomonadati</taxon>
        <taxon>Pseudomonadota</taxon>
        <taxon>Alphaproteobacteria</taxon>
        <taxon>Rhodospirillales</taxon>
        <taxon>Thalassospiraceae</taxon>
        <taxon>Thalassospira</taxon>
    </lineage>
</organism>
<sequence length="244" mass="27175">MLSPTEAVSKKLKNYIDLTDQELDTLARMPGSSLVFPAGEDIVHEGQSGHRAFILQDGWVMSYKLLPEGARQVIDFQVPGDFLGLRSLLLRTSDHSFEAVTDVRVAEVKAQDMLSAFSSSPRLAMAILWAVSCDEAMVVEHLVNIGRRSAIERTAHFLLELGARLRLIGVGNAQGYPCPLSQYQLADTLGLSAIHINRVLRQLREQKLLTFQKGLVRFDDLEKLIELAEFEMGYLDQVGPILVK</sequence>
<proteinExistence type="predicted"/>
<dbReference type="Pfam" id="PF13545">
    <property type="entry name" value="HTH_Crp_2"/>
    <property type="match status" value="1"/>
</dbReference>
<dbReference type="SUPFAM" id="SSF51206">
    <property type="entry name" value="cAMP-binding domain-like"/>
    <property type="match status" value="1"/>
</dbReference>
<evidence type="ECO:0000259" key="4">
    <source>
        <dbReference type="PROSITE" id="PS50042"/>
    </source>
</evidence>
<dbReference type="Gene3D" id="1.10.10.10">
    <property type="entry name" value="Winged helix-like DNA-binding domain superfamily/Winged helix DNA-binding domain"/>
    <property type="match status" value="1"/>
</dbReference>
<evidence type="ECO:0000256" key="3">
    <source>
        <dbReference type="ARBA" id="ARBA00023163"/>
    </source>
</evidence>
<comment type="caution">
    <text evidence="6">The sequence shown here is derived from an EMBL/GenBank/DDBJ whole genome shotgun (WGS) entry which is preliminary data.</text>
</comment>
<dbReference type="SUPFAM" id="SSF46785">
    <property type="entry name" value="Winged helix' DNA-binding domain"/>
    <property type="match status" value="1"/>
</dbReference>
<dbReference type="InterPro" id="IPR012318">
    <property type="entry name" value="HTH_CRP"/>
</dbReference>
<dbReference type="PROSITE" id="PS51063">
    <property type="entry name" value="HTH_CRP_2"/>
    <property type="match status" value="1"/>
</dbReference>
<dbReference type="Proteomes" id="UP000253061">
    <property type="component" value="Unassembled WGS sequence"/>
</dbReference>
<name>A0A367VKR1_9PROT</name>
<dbReference type="AlphaFoldDB" id="A0A367VKR1"/>
<dbReference type="InterPro" id="IPR036388">
    <property type="entry name" value="WH-like_DNA-bd_sf"/>
</dbReference>
<keyword evidence="2" id="KW-0238">DNA-binding</keyword>
<feature type="domain" description="HTH crp-type" evidence="5">
    <location>
        <begin position="148"/>
        <end position="222"/>
    </location>
</feature>
<evidence type="ECO:0000313" key="6">
    <source>
        <dbReference type="EMBL" id="RCK25579.1"/>
    </source>
</evidence>
<evidence type="ECO:0000313" key="7">
    <source>
        <dbReference type="Proteomes" id="UP000253061"/>
    </source>
</evidence>
<dbReference type="Gene3D" id="2.60.120.10">
    <property type="entry name" value="Jelly Rolls"/>
    <property type="match status" value="1"/>
</dbReference>
<keyword evidence="1" id="KW-0805">Transcription regulation</keyword>
<dbReference type="InterPro" id="IPR000595">
    <property type="entry name" value="cNMP-bd_dom"/>
</dbReference>
<dbReference type="PANTHER" id="PTHR24567">
    <property type="entry name" value="CRP FAMILY TRANSCRIPTIONAL REGULATORY PROTEIN"/>
    <property type="match status" value="1"/>
</dbReference>
<evidence type="ECO:0000259" key="5">
    <source>
        <dbReference type="PROSITE" id="PS51063"/>
    </source>
</evidence>
<dbReference type="GO" id="GO:0003700">
    <property type="term" value="F:DNA-binding transcription factor activity"/>
    <property type="evidence" value="ECO:0007669"/>
    <property type="project" value="TreeGrafter"/>
</dbReference>
<dbReference type="InterPro" id="IPR018490">
    <property type="entry name" value="cNMP-bd_dom_sf"/>
</dbReference>
<dbReference type="InterPro" id="IPR050397">
    <property type="entry name" value="Env_Response_Regulators"/>
</dbReference>
<dbReference type="Pfam" id="PF00027">
    <property type="entry name" value="cNMP_binding"/>
    <property type="match status" value="1"/>
</dbReference>
<evidence type="ECO:0000256" key="1">
    <source>
        <dbReference type="ARBA" id="ARBA00023015"/>
    </source>
</evidence>
<dbReference type="InterPro" id="IPR036390">
    <property type="entry name" value="WH_DNA-bd_sf"/>
</dbReference>
<reference evidence="6 7" key="1">
    <citation type="submission" date="2014-07" db="EMBL/GenBank/DDBJ databases">
        <title>Draft genome sequence of Thalassospira profundimaris R8-17.</title>
        <authorList>
            <person name="Lai Q."/>
            <person name="Shao Z."/>
        </authorList>
    </citation>
    <scope>NUCLEOTIDE SEQUENCE [LARGE SCALE GENOMIC DNA]</scope>
    <source>
        <strain evidence="6 7">R8-17</strain>
    </source>
</reference>
<dbReference type="GO" id="GO:0003677">
    <property type="term" value="F:DNA binding"/>
    <property type="evidence" value="ECO:0007669"/>
    <property type="project" value="UniProtKB-KW"/>
</dbReference>
<dbReference type="RefSeq" id="WP_062956351.1">
    <property type="nucleotide sequence ID" value="NZ_JPWB01000001.1"/>
</dbReference>
<dbReference type="PROSITE" id="PS50042">
    <property type="entry name" value="CNMP_BINDING_3"/>
    <property type="match status" value="1"/>
</dbReference>
<gene>
    <name evidence="6" type="ORF">TH6_02945</name>
</gene>
<dbReference type="InterPro" id="IPR014710">
    <property type="entry name" value="RmlC-like_jellyroll"/>
</dbReference>